<evidence type="ECO:0000313" key="1">
    <source>
        <dbReference type="EMBL" id="KAG0431689.1"/>
    </source>
</evidence>
<feature type="non-terminal residue" evidence="1">
    <location>
        <position position="1"/>
    </location>
</feature>
<reference evidence="1 2" key="1">
    <citation type="journal article" date="2020" name="Cell">
        <title>Large-Scale Comparative Analyses of Tick Genomes Elucidate Their Genetic Diversity and Vector Capacities.</title>
        <authorList>
            <consortium name="Tick Genome and Microbiome Consortium (TIGMIC)"/>
            <person name="Jia N."/>
            <person name="Wang J."/>
            <person name="Shi W."/>
            <person name="Du L."/>
            <person name="Sun Y."/>
            <person name="Zhan W."/>
            <person name="Jiang J.F."/>
            <person name="Wang Q."/>
            <person name="Zhang B."/>
            <person name="Ji P."/>
            <person name="Bell-Sakyi L."/>
            <person name="Cui X.M."/>
            <person name="Yuan T.T."/>
            <person name="Jiang B.G."/>
            <person name="Yang W.F."/>
            <person name="Lam T.T."/>
            <person name="Chang Q.C."/>
            <person name="Ding S.J."/>
            <person name="Wang X.J."/>
            <person name="Zhu J.G."/>
            <person name="Ruan X.D."/>
            <person name="Zhao L."/>
            <person name="Wei J.T."/>
            <person name="Ye R.Z."/>
            <person name="Que T.C."/>
            <person name="Du C.H."/>
            <person name="Zhou Y.H."/>
            <person name="Cheng J.X."/>
            <person name="Dai P.F."/>
            <person name="Guo W.B."/>
            <person name="Han X.H."/>
            <person name="Huang E.J."/>
            <person name="Li L.F."/>
            <person name="Wei W."/>
            <person name="Gao Y.C."/>
            <person name="Liu J.Z."/>
            <person name="Shao H.Z."/>
            <person name="Wang X."/>
            <person name="Wang C.C."/>
            <person name="Yang T.C."/>
            <person name="Huo Q.B."/>
            <person name="Li W."/>
            <person name="Chen H.Y."/>
            <person name="Chen S.E."/>
            <person name="Zhou L.G."/>
            <person name="Ni X.B."/>
            <person name="Tian J.H."/>
            <person name="Sheng Y."/>
            <person name="Liu T."/>
            <person name="Pan Y.S."/>
            <person name="Xia L.Y."/>
            <person name="Li J."/>
            <person name="Zhao F."/>
            <person name="Cao W.C."/>
        </authorList>
    </citation>
    <scope>NUCLEOTIDE SEQUENCE [LARGE SCALE GENOMIC DNA]</scope>
    <source>
        <strain evidence="1">Iper-2018</strain>
    </source>
</reference>
<organism evidence="1 2">
    <name type="scientific">Ixodes persulcatus</name>
    <name type="common">Taiga tick</name>
    <dbReference type="NCBI Taxonomy" id="34615"/>
    <lineage>
        <taxon>Eukaryota</taxon>
        <taxon>Metazoa</taxon>
        <taxon>Ecdysozoa</taxon>
        <taxon>Arthropoda</taxon>
        <taxon>Chelicerata</taxon>
        <taxon>Arachnida</taxon>
        <taxon>Acari</taxon>
        <taxon>Parasitiformes</taxon>
        <taxon>Ixodida</taxon>
        <taxon>Ixodoidea</taxon>
        <taxon>Ixodidae</taxon>
        <taxon>Ixodinae</taxon>
        <taxon>Ixodes</taxon>
    </lineage>
</organism>
<sequence>VFPLTDIWYVTYRNYEDDPLFGAAKCLRTKQGSPETESGNPIIMNYDGLDEPITLLVTTSPSDGYTVNNRIKIVPEGGGEATEYHVIFGELDVCAITRNTYIN</sequence>
<evidence type="ECO:0000313" key="2">
    <source>
        <dbReference type="Proteomes" id="UP000805193"/>
    </source>
</evidence>
<accession>A0AC60QE54</accession>
<feature type="non-terminal residue" evidence="1">
    <location>
        <position position="103"/>
    </location>
</feature>
<dbReference type="EMBL" id="JABSTQ010009205">
    <property type="protein sequence ID" value="KAG0431689.1"/>
    <property type="molecule type" value="Genomic_DNA"/>
</dbReference>
<protein>
    <submittedName>
        <fullName evidence="1">Uncharacterized protein</fullName>
    </submittedName>
</protein>
<comment type="caution">
    <text evidence="1">The sequence shown here is derived from an EMBL/GenBank/DDBJ whole genome shotgun (WGS) entry which is preliminary data.</text>
</comment>
<dbReference type="Proteomes" id="UP000805193">
    <property type="component" value="Unassembled WGS sequence"/>
</dbReference>
<proteinExistence type="predicted"/>
<gene>
    <name evidence="1" type="ORF">HPB47_021545</name>
</gene>
<keyword evidence="2" id="KW-1185">Reference proteome</keyword>
<name>A0AC60QE54_IXOPE</name>